<gene>
    <name evidence="2" type="ordered locus">Mboo_0128</name>
</gene>
<dbReference type="GeneID" id="5410068"/>
<evidence type="ECO:0000256" key="1">
    <source>
        <dbReference type="SAM" id="Phobius"/>
    </source>
</evidence>
<dbReference type="STRING" id="456442.Mboo_0128"/>
<dbReference type="eggNOG" id="arCOG02911">
    <property type="taxonomic scope" value="Archaea"/>
</dbReference>
<reference evidence="3" key="1">
    <citation type="journal article" date="2015" name="Microbiology">
        <title>Genome of Methanoregula boonei 6A8 reveals adaptations to oligotrophic peatland environments.</title>
        <authorList>
            <person name="Braeuer S."/>
            <person name="Cadillo-Quiroz H."/>
            <person name="Kyrpides N."/>
            <person name="Woyke T."/>
            <person name="Goodwin L."/>
            <person name="Detter C."/>
            <person name="Podell S."/>
            <person name="Yavitt J.B."/>
            <person name="Zinder S.H."/>
        </authorList>
    </citation>
    <scope>NUCLEOTIDE SEQUENCE [LARGE SCALE GENOMIC DNA]</scope>
    <source>
        <strain evidence="3">DSM 21154 / JCM 14090 / 6A8</strain>
    </source>
</reference>
<name>A7I4J1_METB6</name>
<dbReference type="InterPro" id="IPR055713">
    <property type="entry name" value="DUF7289"/>
</dbReference>
<dbReference type="RefSeq" id="WP_011991140.1">
    <property type="nucleotide sequence ID" value="NC_009712.1"/>
</dbReference>
<keyword evidence="1" id="KW-1133">Transmembrane helix</keyword>
<dbReference type="Pfam" id="PF23960">
    <property type="entry name" value="DUF7289"/>
    <property type="match status" value="1"/>
</dbReference>
<accession>A7I4J1</accession>
<evidence type="ECO:0000313" key="2">
    <source>
        <dbReference type="EMBL" id="ABS54652.1"/>
    </source>
</evidence>
<evidence type="ECO:0000313" key="3">
    <source>
        <dbReference type="Proteomes" id="UP000002408"/>
    </source>
</evidence>
<dbReference type="AlphaFoldDB" id="A7I4J1"/>
<keyword evidence="1" id="KW-0472">Membrane</keyword>
<proteinExistence type="predicted"/>
<sequence>MQQKRKRTHDSNRAVSEAIGFIIVFGIIIAGIGMVTMYGYPMLVQQQVSSDEQIMEKNMIVLQNDLKSIAYKTVPYTETSLKVGSGALTVYNMTYDNATESNFSVYSDDTDINTCIKNSLGNCAVAGAPLLFPSGDLRYESTSAQSGISLENGAVIKRMVAESGSAMLAPPRWYYDSQTNTAVIYLIGFTTPTTDIASQAGVGTVRMVLGLTNYTSYNLPAGNMLYVKYLPNNNADYSAAWENYFTGTLNLASTATPFEYKWPLDSTRPTNVVIYQYQVSVESV</sequence>
<keyword evidence="1" id="KW-0812">Transmembrane</keyword>
<dbReference type="HOGENOM" id="CLU_1084210_0_0_2"/>
<feature type="transmembrane region" description="Helical" evidence="1">
    <location>
        <begin position="21"/>
        <end position="40"/>
    </location>
</feature>
<keyword evidence="3" id="KW-1185">Reference proteome</keyword>
<dbReference type="KEGG" id="mbn:Mboo_0128"/>
<dbReference type="EMBL" id="CP000780">
    <property type="protein sequence ID" value="ABS54652.1"/>
    <property type="molecule type" value="Genomic_DNA"/>
</dbReference>
<protein>
    <submittedName>
        <fullName evidence="2">Uncharacterized protein</fullName>
    </submittedName>
</protein>
<dbReference type="OrthoDB" id="118051at2157"/>
<dbReference type="Proteomes" id="UP000002408">
    <property type="component" value="Chromosome"/>
</dbReference>
<organism evidence="2 3">
    <name type="scientific">Methanoregula boonei (strain DSM 21154 / JCM 14090 / 6A8)</name>
    <dbReference type="NCBI Taxonomy" id="456442"/>
    <lineage>
        <taxon>Archaea</taxon>
        <taxon>Methanobacteriati</taxon>
        <taxon>Methanobacteriota</taxon>
        <taxon>Stenosarchaea group</taxon>
        <taxon>Methanomicrobia</taxon>
        <taxon>Methanomicrobiales</taxon>
        <taxon>Methanoregulaceae</taxon>
        <taxon>Methanoregula</taxon>
    </lineage>
</organism>